<dbReference type="InterPro" id="IPR007492">
    <property type="entry name" value="LytTR_DNA-bd_dom"/>
</dbReference>
<dbReference type="PANTHER" id="PTHR37299:SF1">
    <property type="entry name" value="STAGE 0 SPORULATION PROTEIN A HOMOLOG"/>
    <property type="match status" value="1"/>
</dbReference>
<dbReference type="SMART" id="SM00850">
    <property type="entry name" value="LytTR"/>
    <property type="match status" value="1"/>
</dbReference>
<feature type="domain" description="HTH LytTR-type" evidence="3">
    <location>
        <begin position="141"/>
        <end position="239"/>
    </location>
</feature>
<sequence length="240" mass="27519">MKILVVEDEMIIGAKLSMYLTDMGYEVTGLIPRAEEALLHLKESRPDMVLLDIRLKGAMDGIELAGILQERDIPVIFLTANSDDATFDQAKMTRPYAFLSKPVEKRELKRVLELAANLYAGKEQPAAKRKEESPSPLADRLFVHDGDKRVKLLFDSILYIQAERNYCRIVTREKDHLLSMPMKSLESELPAQLFQRIHRSYIVNLKQVEEVDDSSVRIGKSILPMSQSYRKDFLLRIKLV</sequence>
<dbReference type="Gene3D" id="3.40.50.2300">
    <property type="match status" value="1"/>
</dbReference>
<evidence type="ECO:0000259" key="3">
    <source>
        <dbReference type="PROSITE" id="PS50930"/>
    </source>
</evidence>
<dbReference type="InterPro" id="IPR011006">
    <property type="entry name" value="CheY-like_superfamily"/>
</dbReference>
<evidence type="ECO:0000313" key="4">
    <source>
        <dbReference type="EMBL" id="PHN04959.1"/>
    </source>
</evidence>
<dbReference type="PROSITE" id="PS50930">
    <property type="entry name" value="HTH_LYTTR"/>
    <property type="match status" value="1"/>
</dbReference>
<accession>A0A2D0N9Y9</accession>
<dbReference type="EMBL" id="PDUD01000023">
    <property type="protein sequence ID" value="PHN04959.1"/>
    <property type="molecule type" value="Genomic_DNA"/>
</dbReference>
<feature type="modified residue" description="4-aspartylphosphate" evidence="1">
    <location>
        <position position="52"/>
    </location>
</feature>
<evidence type="ECO:0000313" key="5">
    <source>
        <dbReference type="Proteomes" id="UP000223913"/>
    </source>
</evidence>
<keyword evidence="4" id="KW-0238">DNA-binding</keyword>
<dbReference type="PANTHER" id="PTHR37299">
    <property type="entry name" value="TRANSCRIPTIONAL REGULATOR-RELATED"/>
    <property type="match status" value="1"/>
</dbReference>
<evidence type="ECO:0000256" key="1">
    <source>
        <dbReference type="PROSITE-ProRule" id="PRU00169"/>
    </source>
</evidence>
<evidence type="ECO:0000259" key="2">
    <source>
        <dbReference type="PROSITE" id="PS50110"/>
    </source>
</evidence>
<dbReference type="CDD" id="cd17534">
    <property type="entry name" value="REC_DC-like"/>
    <property type="match status" value="1"/>
</dbReference>
<dbReference type="AlphaFoldDB" id="A0A2D0N9Y9"/>
<feature type="domain" description="Response regulatory" evidence="2">
    <location>
        <begin position="2"/>
        <end position="116"/>
    </location>
</feature>
<protein>
    <submittedName>
        <fullName evidence="4">DNA-binding response regulator</fullName>
    </submittedName>
</protein>
<organism evidence="4 5">
    <name type="scientific">Flavilitoribacter nigricans (strain ATCC 23147 / DSM 23189 / NBRC 102662 / NCIMB 1420 / SS-2)</name>
    <name type="common">Lewinella nigricans</name>
    <dbReference type="NCBI Taxonomy" id="1122177"/>
    <lineage>
        <taxon>Bacteria</taxon>
        <taxon>Pseudomonadati</taxon>
        <taxon>Bacteroidota</taxon>
        <taxon>Saprospiria</taxon>
        <taxon>Saprospirales</taxon>
        <taxon>Lewinellaceae</taxon>
        <taxon>Flavilitoribacter</taxon>
    </lineage>
</organism>
<dbReference type="Gene3D" id="2.40.50.1020">
    <property type="entry name" value="LytTr DNA-binding domain"/>
    <property type="match status" value="1"/>
</dbReference>
<dbReference type="GO" id="GO:0000156">
    <property type="term" value="F:phosphorelay response regulator activity"/>
    <property type="evidence" value="ECO:0007669"/>
    <property type="project" value="InterPro"/>
</dbReference>
<dbReference type="InterPro" id="IPR046947">
    <property type="entry name" value="LytR-like"/>
</dbReference>
<dbReference type="Pfam" id="PF00072">
    <property type="entry name" value="Response_reg"/>
    <property type="match status" value="1"/>
</dbReference>
<name>A0A2D0N9Y9_FLAN2</name>
<proteinExistence type="predicted"/>
<comment type="caution">
    <text evidence="4">The sequence shown here is derived from an EMBL/GenBank/DDBJ whole genome shotgun (WGS) entry which is preliminary data.</text>
</comment>
<keyword evidence="5" id="KW-1185">Reference proteome</keyword>
<dbReference type="SUPFAM" id="SSF52172">
    <property type="entry name" value="CheY-like"/>
    <property type="match status" value="1"/>
</dbReference>
<dbReference type="Proteomes" id="UP000223913">
    <property type="component" value="Unassembled WGS sequence"/>
</dbReference>
<dbReference type="OrthoDB" id="1646880at2"/>
<dbReference type="InterPro" id="IPR001789">
    <property type="entry name" value="Sig_transdc_resp-reg_receiver"/>
</dbReference>
<keyword evidence="1" id="KW-0597">Phosphoprotein</keyword>
<dbReference type="Pfam" id="PF04397">
    <property type="entry name" value="LytTR"/>
    <property type="match status" value="1"/>
</dbReference>
<dbReference type="GO" id="GO:0003677">
    <property type="term" value="F:DNA binding"/>
    <property type="evidence" value="ECO:0007669"/>
    <property type="project" value="UniProtKB-KW"/>
</dbReference>
<dbReference type="PROSITE" id="PS50110">
    <property type="entry name" value="RESPONSE_REGULATORY"/>
    <property type="match status" value="1"/>
</dbReference>
<gene>
    <name evidence="4" type="ORF">CRP01_18180</name>
</gene>
<reference evidence="4 5" key="1">
    <citation type="submission" date="2017-10" db="EMBL/GenBank/DDBJ databases">
        <title>The draft genome sequence of Lewinella nigricans NBRC 102662.</title>
        <authorList>
            <person name="Wang K."/>
        </authorList>
    </citation>
    <scope>NUCLEOTIDE SEQUENCE [LARGE SCALE GENOMIC DNA]</scope>
    <source>
        <strain evidence="4 5">NBRC 102662</strain>
    </source>
</reference>
<dbReference type="SMART" id="SM00448">
    <property type="entry name" value="REC"/>
    <property type="match status" value="1"/>
</dbReference>